<dbReference type="InterPro" id="IPR020472">
    <property type="entry name" value="WD40_PAC1"/>
</dbReference>
<dbReference type="InterPro" id="IPR036322">
    <property type="entry name" value="WD40_repeat_dom_sf"/>
</dbReference>
<dbReference type="Pfam" id="PF12894">
    <property type="entry name" value="ANAPC4_WD40"/>
    <property type="match status" value="1"/>
</dbReference>
<sequence length="455" mass="48880">MASGSGSYHGFPAADENDFRNAAADGRPGYRARQRRTVDHISTIYRLIQARMYQREVWDAPAVQPVPAAAADMLPPAGYPCTPASSQATRWVSQTTNKVRASVNKVVWTPSGRRLITGSQAGELTLWSGQTFTFEHLIQAHQTAVRSMAWSHNENYLISGEDSGTIIYSETTMKILKSLPAHKEPVRALSWAPSDLKFCSGSDDSSVKVWDFARGVTDHVMTGHGWDVKTAEWHPSKGLIATGGKDGLVKLWGAKEGQQLSTLHGAKNTVLAVRWHAGGHLLLAGSRDQLIRLYDVRTLREVAVFRGHAKEVTALAWHPVHQDLFASAAHDGNIRIWYTSASEAASEVVGAHEAAVWDLAWHPMGHLLCSGSSDHTIKVWGRNRPGDALTDKYNATARSLVPGTGAAPPAAAAPSAVPGLTPDGLPLPGTAHLPPPPPLPLGAPPPQRAASPFSG</sequence>
<dbReference type="SMART" id="SM00320">
    <property type="entry name" value="WD40"/>
    <property type="match status" value="7"/>
</dbReference>
<protein>
    <submittedName>
        <fullName evidence="6">Polyadenylation factor I complex</fullName>
    </submittedName>
</protein>
<feature type="region of interest" description="Disordered" evidence="4">
    <location>
        <begin position="400"/>
        <end position="455"/>
    </location>
</feature>
<dbReference type="AlphaFoldDB" id="A0A0U9HIG6"/>
<feature type="repeat" description="WD" evidence="3">
    <location>
        <begin position="349"/>
        <end position="380"/>
    </location>
</feature>
<dbReference type="InterPro" id="IPR024977">
    <property type="entry name" value="Apc4-like_WD40_dom"/>
</dbReference>
<dbReference type="OMA" id="HHWDVKS"/>
<evidence type="ECO:0000256" key="4">
    <source>
        <dbReference type="SAM" id="MobiDB-lite"/>
    </source>
</evidence>
<evidence type="ECO:0000313" key="6">
    <source>
        <dbReference type="EMBL" id="GAQ80728.1"/>
    </source>
</evidence>
<feature type="region of interest" description="Disordered" evidence="4">
    <location>
        <begin position="1"/>
        <end position="31"/>
    </location>
</feature>
<feature type="compositionally biased region" description="Low complexity" evidence="4">
    <location>
        <begin position="402"/>
        <end position="432"/>
    </location>
</feature>
<reference evidence="6 7" key="1">
    <citation type="journal article" date="2014" name="Nat. Commun.">
        <title>Klebsormidium flaccidum genome reveals primary factors for plant terrestrial adaptation.</title>
        <authorList>
            <person name="Hori K."/>
            <person name="Maruyama F."/>
            <person name="Fujisawa T."/>
            <person name="Togashi T."/>
            <person name="Yamamoto N."/>
            <person name="Seo M."/>
            <person name="Sato S."/>
            <person name="Yamada T."/>
            <person name="Mori H."/>
            <person name="Tajima N."/>
            <person name="Moriyama T."/>
            <person name="Ikeuchi M."/>
            <person name="Watanabe M."/>
            <person name="Wada H."/>
            <person name="Kobayashi K."/>
            <person name="Saito M."/>
            <person name="Masuda T."/>
            <person name="Sasaki-Sekimoto Y."/>
            <person name="Mashiguchi K."/>
            <person name="Awai K."/>
            <person name="Shimojima M."/>
            <person name="Masuda S."/>
            <person name="Iwai M."/>
            <person name="Nobusawa T."/>
            <person name="Narise T."/>
            <person name="Kondo S."/>
            <person name="Saito H."/>
            <person name="Sato R."/>
            <person name="Murakawa M."/>
            <person name="Ihara Y."/>
            <person name="Oshima-Yamada Y."/>
            <person name="Ohtaka K."/>
            <person name="Satoh M."/>
            <person name="Sonobe K."/>
            <person name="Ishii M."/>
            <person name="Ohtani R."/>
            <person name="Kanamori-Sato M."/>
            <person name="Honoki R."/>
            <person name="Miyazaki D."/>
            <person name="Mochizuki H."/>
            <person name="Umetsu J."/>
            <person name="Higashi K."/>
            <person name="Shibata D."/>
            <person name="Kamiya Y."/>
            <person name="Sato N."/>
            <person name="Nakamura Y."/>
            <person name="Tabata S."/>
            <person name="Ida S."/>
            <person name="Kurokawa K."/>
            <person name="Ohta H."/>
        </authorList>
    </citation>
    <scope>NUCLEOTIDE SEQUENCE [LARGE SCALE GENOMIC DNA]</scope>
    <source>
        <strain evidence="6 7">NIES-2285</strain>
    </source>
</reference>
<dbReference type="Gene3D" id="2.130.10.10">
    <property type="entry name" value="YVTN repeat-like/Quinoprotein amine dehydrogenase"/>
    <property type="match status" value="3"/>
</dbReference>
<dbReference type="InterPro" id="IPR045245">
    <property type="entry name" value="Pfs2-like"/>
</dbReference>
<keyword evidence="2" id="KW-0677">Repeat</keyword>
<gene>
    <name evidence="6" type="ORF">KFL_000610060</name>
</gene>
<dbReference type="OrthoDB" id="16717at2759"/>
<dbReference type="InterPro" id="IPR001680">
    <property type="entry name" value="WD40_rpt"/>
</dbReference>
<feature type="repeat" description="WD" evidence="3">
    <location>
        <begin position="221"/>
        <end position="262"/>
    </location>
</feature>
<dbReference type="PROSITE" id="PS50294">
    <property type="entry name" value="WD_REPEATS_REGION"/>
    <property type="match status" value="5"/>
</dbReference>
<dbReference type="CDD" id="cd00200">
    <property type="entry name" value="WD40"/>
    <property type="match status" value="1"/>
</dbReference>
<evidence type="ECO:0000259" key="5">
    <source>
        <dbReference type="Pfam" id="PF12894"/>
    </source>
</evidence>
<evidence type="ECO:0000256" key="1">
    <source>
        <dbReference type="ARBA" id="ARBA00022574"/>
    </source>
</evidence>
<evidence type="ECO:0000256" key="3">
    <source>
        <dbReference type="PROSITE-ProRule" id="PRU00221"/>
    </source>
</evidence>
<keyword evidence="7" id="KW-1185">Reference proteome</keyword>
<feature type="repeat" description="WD" evidence="3">
    <location>
        <begin position="179"/>
        <end position="220"/>
    </location>
</feature>
<name>A0A0U9HIG6_KLENI</name>
<feature type="repeat" description="WD" evidence="3">
    <location>
        <begin position="263"/>
        <end position="304"/>
    </location>
</feature>
<dbReference type="SUPFAM" id="SSF50978">
    <property type="entry name" value="WD40 repeat-like"/>
    <property type="match status" value="1"/>
</dbReference>
<evidence type="ECO:0000256" key="2">
    <source>
        <dbReference type="ARBA" id="ARBA00022737"/>
    </source>
</evidence>
<dbReference type="Proteomes" id="UP000054558">
    <property type="component" value="Unassembled WGS sequence"/>
</dbReference>
<dbReference type="PROSITE" id="PS50082">
    <property type="entry name" value="WD_REPEATS_2"/>
    <property type="match status" value="5"/>
</dbReference>
<keyword evidence="1 3" id="KW-0853">WD repeat</keyword>
<dbReference type="EMBL" id="DF237010">
    <property type="protein sequence ID" value="GAQ80728.1"/>
    <property type="molecule type" value="Genomic_DNA"/>
</dbReference>
<dbReference type="PRINTS" id="PR00320">
    <property type="entry name" value="GPROTEINBRPT"/>
</dbReference>
<dbReference type="PANTHER" id="PTHR22836:SF0">
    <property type="entry name" value="PRE-MRNA 3' END PROCESSING PROTEIN WDR33"/>
    <property type="match status" value="1"/>
</dbReference>
<feature type="compositionally biased region" description="Pro residues" evidence="4">
    <location>
        <begin position="433"/>
        <end position="447"/>
    </location>
</feature>
<feature type="domain" description="Anaphase-promoting complex subunit 4-like WD40" evidence="5">
    <location>
        <begin position="232"/>
        <end position="318"/>
    </location>
</feature>
<dbReference type="Pfam" id="PF00400">
    <property type="entry name" value="WD40"/>
    <property type="match status" value="4"/>
</dbReference>
<dbReference type="STRING" id="105231.A0A0U9HIG6"/>
<accession>A0A0U9HIG6</accession>
<evidence type="ECO:0000313" key="7">
    <source>
        <dbReference type="Proteomes" id="UP000054558"/>
    </source>
</evidence>
<dbReference type="PANTHER" id="PTHR22836">
    <property type="entry name" value="WD40 REPEAT PROTEIN"/>
    <property type="match status" value="1"/>
</dbReference>
<dbReference type="GO" id="GO:0031124">
    <property type="term" value="P:mRNA 3'-end processing"/>
    <property type="evidence" value="ECO:0007669"/>
    <property type="project" value="InterPro"/>
</dbReference>
<proteinExistence type="predicted"/>
<organism evidence="6 7">
    <name type="scientific">Klebsormidium nitens</name>
    <name type="common">Green alga</name>
    <name type="synonym">Ulothrix nitens</name>
    <dbReference type="NCBI Taxonomy" id="105231"/>
    <lineage>
        <taxon>Eukaryota</taxon>
        <taxon>Viridiplantae</taxon>
        <taxon>Streptophyta</taxon>
        <taxon>Klebsormidiophyceae</taxon>
        <taxon>Klebsormidiales</taxon>
        <taxon>Klebsormidiaceae</taxon>
        <taxon>Klebsormidium</taxon>
    </lineage>
</organism>
<dbReference type="GO" id="GO:0005847">
    <property type="term" value="C:mRNA cleavage and polyadenylation specificity factor complex"/>
    <property type="evidence" value="ECO:0000318"/>
    <property type="project" value="GO_Central"/>
</dbReference>
<feature type="repeat" description="WD" evidence="3">
    <location>
        <begin position="305"/>
        <end position="347"/>
    </location>
</feature>
<dbReference type="InterPro" id="IPR015943">
    <property type="entry name" value="WD40/YVTN_repeat-like_dom_sf"/>
</dbReference>